<dbReference type="GO" id="GO:0071555">
    <property type="term" value="P:cell wall organization"/>
    <property type="evidence" value="ECO:0007669"/>
    <property type="project" value="UniProtKB-KW"/>
</dbReference>
<proteinExistence type="inferred from homology"/>
<evidence type="ECO:0000313" key="9">
    <source>
        <dbReference type="EMBL" id="KAJ7966171.1"/>
    </source>
</evidence>
<sequence length="234" mass="24328">MLGYGGTALNVLDYGAKGDGSTDDSETLGFEKCDGLKLNKFTSQNSSGVHIDIKKCVGATVSNLNILAPDESPNTDGLIISSTHVNIYDTIIRTGDDCITIKGGAAFLNVTRVACGPGNGISIGSLGKFKSHETVEELNIWNCSFNGSSNGARIKTYPANAVEVSNVIFSGLYGTGAKDVVISLDCSKVGCRNLTLDNINLKTTAPGKTAIAVCNNVQGSISRSVTPPVKCVST</sequence>
<dbReference type="PANTHER" id="PTHR31375">
    <property type="match status" value="1"/>
</dbReference>
<evidence type="ECO:0000256" key="7">
    <source>
        <dbReference type="ARBA" id="ARBA00023316"/>
    </source>
</evidence>
<evidence type="ECO:0000256" key="6">
    <source>
        <dbReference type="ARBA" id="ARBA00023295"/>
    </source>
</evidence>
<dbReference type="InterPro" id="IPR011050">
    <property type="entry name" value="Pectin_lyase_fold/virulence"/>
</dbReference>
<dbReference type="Proteomes" id="UP001163823">
    <property type="component" value="Chromosome 6"/>
</dbReference>
<dbReference type="GO" id="GO:0005975">
    <property type="term" value="P:carbohydrate metabolic process"/>
    <property type="evidence" value="ECO:0007669"/>
    <property type="project" value="InterPro"/>
</dbReference>
<dbReference type="Pfam" id="PF00295">
    <property type="entry name" value="Glyco_hydro_28"/>
    <property type="match status" value="1"/>
</dbReference>
<dbReference type="InterPro" id="IPR012334">
    <property type="entry name" value="Pectin_lyas_fold"/>
</dbReference>
<evidence type="ECO:0000256" key="4">
    <source>
        <dbReference type="ARBA" id="ARBA00022525"/>
    </source>
</evidence>
<comment type="caution">
    <text evidence="9">The sequence shown here is derived from an EMBL/GenBank/DDBJ whole genome shotgun (WGS) entry which is preliminary data.</text>
</comment>
<evidence type="ECO:0000256" key="3">
    <source>
        <dbReference type="ARBA" id="ARBA00022512"/>
    </source>
</evidence>
<dbReference type="SUPFAM" id="SSF51126">
    <property type="entry name" value="Pectin lyase-like"/>
    <property type="match status" value="1"/>
</dbReference>
<keyword evidence="6 8" id="KW-0326">Glycosidase</keyword>
<comment type="subcellular location">
    <subcellularLocation>
        <location evidence="1">Secreted</location>
        <location evidence="1">Cell wall</location>
    </subcellularLocation>
</comment>
<reference evidence="9" key="1">
    <citation type="journal article" date="2023" name="Science">
        <title>Elucidation of the pathway for biosynthesis of saponin adjuvants from the soapbark tree.</title>
        <authorList>
            <person name="Reed J."/>
            <person name="Orme A."/>
            <person name="El-Demerdash A."/>
            <person name="Owen C."/>
            <person name="Martin L.B.B."/>
            <person name="Misra R.C."/>
            <person name="Kikuchi S."/>
            <person name="Rejzek M."/>
            <person name="Martin A.C."/>
            <person name="Harkess A."/>
            <person name="Leebens-Mack J."/>
            <person name="Louveau T."/>
            <person name="Stephenson M.J."/>
            <person name="Osbourn A."/>
        </authorList>
    </citation>
    <scope>NUCLEOTIDE SEQUENCE</scope>
    <source>
        <strain evidence="9">S10</strain>
    </source>
</reference>
<dbReference type="GO" id="GO:0016829">
    <property type="term" value="F:lyase activity"/>
    <property type="evidence" value="ECO:0007669"/>
    <property type="project" value="UniProtKB-KW"/>
</dbReference>
<evidence type="ECO:0000256" key="1">
    <source>
        <dbReference type="ARBA" id="ARBA00004191"/>
    </source>
</evidence>
<dbReference type="InterPro" id="IPR000743">
    <property type="entry name" value="Glyco_hydro_28"/>
</dbReference>
<keyword evidence="7" id="KW-0961">Cell wall biogenesis/degradation</keyword>
<dbReference type="EMBL" id="JARAOO010000006">
    <property type="protein sequence ID" value="KAJ7966171.1"/>
    <property type="molecule type" value="Genomic_DNA"/>
</dbReference>
<dbReference type="Gene3D" id="2.160.20.10">
    <property type="entry name" value="Single-stranded right-handed beta-helix, Pectin lyase-like"/>
    <property type="match status" value="1"/>
</dbReference>
<evidence type="ECO:0000256" key="5">
    <source>
        <dbReference type="ARBA" id="ARBA00022801"/>
    </source>
</evidence>
<organism evidence="9 10">
    <name type="scientific">Quillaja saponaria</name>
    <name type="common">Soap bark tree</name>
    <dbReference type="NCBI Taxonomy" id="32244"/>
    <lineage>
        <taxon>Eukaryota</taxon>
        <taxon>Viridiplantae</taxon>
        <taxon>Streptophyta</taxon>
        <taxon>Embryophyta</taxon>
        <taxon>Tracheophyta</taxon>
        <taxon>Spermatophyta</taxon>
        <taxon>Magnoliopsida</taxon>
        <taxon>eudicotyledons</taxon>
        <taxon>Gunneridae</taxon>
        <taxon>Pentapetalae</taxon>
        <taxon>rosids</taxon>
        <taxon>fabids</taxon>
        <taxon>Fabales</taxon>
        <taxon>Quillajaceae</taxon>
        <taxon>Quillaja</taxon>
    </lineage>
</organism>
<keyword evidence="5 8" id="KW-0378">Hydrolase</keyword>
<evidence type="ECO:0000313" key="10">
    <source>
        <dbReference type="Proteomes" id="UP001163823"/>
    </source>
</evidence>
<protein>
    <submittedName>
        <fullName evidence="9">Pectin lyase-like superfamily protein</fullName>
    </submittedName>
</protein>
<dbReference type="AlphaFoldDB" id="A0AAD7LXJ5"/>
<dbReference type="KEGG" id="qsa:O6P43_015684"/>
<accession>A0AAD7LXJ5</accession>
<evidence type="ECO:0000256" key="8">
    <source>
        <dbReference type="RuleBase" id="RU361169"/>
    </source>
</evidence>
<dbReference type="GO" id="GO:0004650">
    <property type="term" value="F:polygalacturonase activity"/>
    <property type="evidence" value="ECO:0007669"/>
    <property type="project" value="InterPro"/>
</dbReference>
<gene>
    <name evidence="9" type="ORF">O6P43_015684</name>
</gene>
<evidence type="ECO:0000256" key="2">
    <source>
        <dbReference type="ARBA" id="ARBA00008834"/>
    </source>
</evidence>
<name>A0AAD7LXJ5_QUISA</name>
<keyword evidence="9" id="KW-0456">Lyase</keyword>
<keyword evidence="10" id="KW-1185">Reference proteome</keyword>
<keyword evidence="3" id="KW-0134">Cell wall</keyword>
<keyword evidence="4" id="KW-0964">Secreted</keyword>
<comment type="similarity">
    <text evidence="2 8">Belongs to the glycosyl hydrolase 28 family.</text>
</comment>